<protein>
    <submittedName>
        <fullName evidence="5">ABC transporter substrate-binding protein</fullName>
    </submittedName>
</protein>
<dbReference type="SUPFAM" id="SSF53822">
    <property type="entry name" value="Periplasmic binding protein-like I"/>
    <property type="match status" value="1"/>
</dbReference>
<dbReference type="PANTHER" id="PTHR47235">
    <property type="entry name" value="BLR6548 PROTEIN"/>
    <property type="match status" value="1"/>
</dbReference>
<keyword evidence="2 3" id="KW-0732">Signal</keyword>
<keyword evidence="6" id="KW-1185">Reference proteome</keyword>
<gene>
    <name evidence="5" type="ORF">PZA18_09010</name>
</gene>
<feature type="chain" id="PRO_5045250987" evidence="3">
    <location>
        <begin position="26"/>
        <end position="375"/>
    </location>
</feature>
<dbReference type="CDD" id="cd06326">
    <property type="entry name" value="PBP1_ABC_ligand_binding-like"/>
    <property type="match status" value="1"/>
</dbReference>
<accession>A0ABT7DVW7</accession>
<dbReference type="EMBL" id="JARRAF010000008">
    <property type="protein sequence ID" value="MDK2124185.1"/>
    <property type="molecule type" value="Genomic_DNA"/>
</dbReference>
<evidence type="ECO:0000256" key="3">
    <source>
        <dbReference type="SAM" id="SignalP"/>
    </source>
</evidence>
<evidence type="ECO:0000256" key="2">
    <source>
        <dbReference type="ARBA" id="ARBA00022729"/>
    </source>
</evidence>
<comment type="similarity">
    <text evidence="1">Belongs to the leucine-binding protein family.</text>
</comment>
<dbReference type="Gene3D" id="3.40.50.2300">
    <property type="match status" value="2"/>
</dbReference>
<feature type="domain" description="Leucine-binding protein" evidence="4">
    <location>
        <begin position="29"/>
        <end position="359"/>
    </location>
</feature>
<evidence type="ECO:0000259" key="4">
    <source>
        <dbReference type="Pfam" id="PF13458"/>
    </source>
</evidence>
<name>A0ABT7DVW7_9NEIS</name>
<sequence>MRNIALRLTTAVIAASFLLTTPAQAAGKVYLGRVGALSSKIKEKVESSNATLTKFFEEINRKGGIHGNQIELVFGDDGFDSNRHVEETKRIIAKHQPIAFIGSSGSGGPQELIKQGILAEARIPLIAPITGAIPLRNDPYIFPIRASWVDELQKLSQQVQALGHQRVAVLYQNDSDGKFGVFAARQEFKKLNMDLVATAAYDRNTMDVAPAVKTLLEAQPTAILLAGVQEALAEFLKQYRLAGGTAQMYTISVVDAQELIQVAGINAARGTGISQVLPFIFADSTPISKEYRAFAKRNKLNIGYTEFEFYIAGKLVAEALRKAGSEPTGEKLIKALESLDNFNVGGYRLSFAPDRHAGSKFVEVTVIGQSGQLVR</sequence>
<dbReference type="RefSeq" id="WP_284100495.1">
    <property type="nucleotide sequence ID" value="NZ_JARRAF010000008.1"/>
</dbReference>
<evidence type="ECO:0000313" key="6">
    <source>
        <dbReference type="Proteomes" id="UP001172778"/>
    </source>
</evidence>
<organism evidence="5 6">
    <name type="scientific">Parachitinimonas caeni</name>
    <dbReference type="NCBI Taxonomy" id="3031301"/>
    <lineage>
        <taxon>Bacteria</taxon>
        <taxon>Pseudomonadati</taxon>
        <taxon>Pseudomonadota</taxon>
        <taxon>Betaproteobacteria</taxon>
        <taxon>Neisseriales</taxon>
        <taxon>Chitinibacteraceae</taxon>
        <taxon>Parachitinimonas</taxon>
    </lineage>
</organism>
<comment type="caution">
    <text evidence="5">The sequence shown here is derived from an EMBL/GenBank/DDBJ whole genome shotgun (WGS) entry which is preliminary data.</text>
</comment>
<reference evidence="5" key="1">
    <citation type="submission" date="2023-03" db="EMBL/GenBank/DDBJ databases">
        <title>Chitinimonas shenzhenensis gen. nov., sp. nov., a novel member of family Burkholderiaceae isolated from activated sludge collected in Shen Zhen, China.</title>
        <authorList>
            <person name="Wang X."/>
        </authorList>
    </citation>
    <scope>NUCLEOTIDE SEQUENCE</scope>
    <source>
        <strain evidence="5">DQS-5</strain>
    </source>
</reference>
<dbReference type="Proteomes" id="UP001172778">
    <property type="component" value="Unassembled WGS sequence"/>
</dbReference>
<dbReference type="PANTHER" id="PTHR47235:SF1">
    <property type="entry name" value="BLR6548 PROTEIN"/>
    <property type="match status" value="1"/>
</dbReference>
<dbReference type="InterPro" id="IPR028081">
    <property type="entry name" value="Leu-bd"/>
</dbReference>
<evidence type="ECO:0000313" key="5">
    <source>
        <dbReference type="EMBL" id="MDK2124185.1"/>
    </source>
</evidence>
<proteinExistence type="inferred from homology"/>
<dbReference type="Pfam" id="PF13458">
    <property type="entry name" value="Peripla_BP_6"/>
    <property type="match status" value="1"/>
</dbReference>
<feature type="signal peptide" evidence="3">
    <location>
        <begin position="1"/>
        <end position="25"/>
    </location>
</feature>
<evidence type="ECO:0000256" key="1">
    <source>
        <dbReference type="ARBA" id="ARBA00010062"/>
    </source>
</evidence>
<dbReference type="InterPro" id="IPR028082">
    <property type="entry name" value="Peripla_BP_I"/>
</dbReference>